<protein>
    <recommendedName>
        <fullName evidence="4">Late embryogenesis abundant protein LEA-2 subgroup domain-containing protein</fullName>
    </recommendedName>
</protein>
<proteinExistence type="predicted"/>
<organism evidence="2 3">
    <name type="scientific">Psophocarpus tetragonolobus</name>
    <name type="common">Winged bean</name>
    <name type="synonym">Dolichos tetragonolobus</name>
    <dbReference type="NCBI Taxonomy" id="3891"/>
    <lineage>
        <taxon>Eukaryota</taxon>
        <taxon>Viridiplantae</taxon>
        <taxon>Streptophyta</taxon>
        <taxon>Embryophyta</taxon>
        <taxon>Tracheophyta</taxon>
        <taxon>Spermatophyta</taxon>
        <taxon>Magnoliopsida</taxon>
        <taxon>eudicotyledons</taxon>
        <taxon>Gunneridae</taxon>
        <taxon>Pentapetalae</taxon>
        <taxon>rosids</taxon>
        <taxon>fabids</taxon>
        <taxon>Fabales</taxon>
        <taxon>Fabaceae</taxon>
        <taxon>Papilionoideae</taxon>
        <taxon>50 kb inversion clade</taxon>
        <taxon>NPAAA clade</taxon>
        <taxon>indigoferoid/millettioid clade</taxon>
        <taxon>Phaseoleae</taxon>
        <taxon>Psophocarpus</taxon>
    </lineage>
</organism>
<dbReference type="EMBL" id="JAYMYS010000004">
    <property type="protein sequence ID" value="KAK7396756.1"/>
    <property type="molecule type" value="Genomic_DNA"/>
</dbReference>
<accession>A0AAN9SIW4</accession>
<dbReference type="AlphaFoldDB" id="A0AAN9SIW4"/>
<name>A0AAN9SIW4_PSOTE</name>
<comment type="caution">
    <text evidence="2">The sequence shown here is derived from an EMBL/GenBank/DDBJ whole genome shotgun (WGS) entry which is preliminary data.</text>
</comment>
<evidence type="ECO:0000313" key="3">
    <source>
        <dbReference type="Proteomes" id="UP001386955"/>
    </source>
</evidence>
<dbReference type="Proteomes" id="UP001386955">
    <property type="component" value="Unassembled WGS sequence"/>
</dbReference>
<feature type="region of interest" description="Disordered" evidence="1">
    <location>
        <begin position="1"/>
        <end position="54"/>
    </location>
</feature>
<evidence type="ECO:0008006" key="4">
    <source>
        <dbReference type="Google" id="ProtNLM"/>
    </source>
</evidence>
<keyword evidence="3" id="KW-1185">Reference proteome</keyword>
<sequence length="284" mass="32399">MASSITRSNIQQPQNERGHVYRFSRLSQNDGDHEERPLSVSVEESTGSRSNANSNSNSNVFEYYYTEEIFGISPRTCEMIQDLLGLMLLLMLILLPLYKRLWSPKEDPIPPVFLLNSMYLSNFTTESGGLSAMWDAKFTVTNINVSCIYFRTIDFTIFYKHNPEDALSVASSYPFYLDKGDYVKLHLKFTAGSGTGWENNQPFVENRLVEEMGKDKAKDGSLSFGMQMKVQAIYYGETWVSNVVMNPHCEDLTVQFLPDKDSGRLANPNANFSVPLQWKPFSFF</sequence>
<gene>
    <name evidence="2" type="ORF">VNO78_17914</name>
</gene>
<evidence type="ECO:0000313" key="2">
    <source>
        <dbReference type="EMBL" id="KAK7396756.1"/>
    </source>
</evidence>
<feature type="compositionally biased region" description="Polar residues" evidence="1">
    <location>
        <begin position="1"/>
        <end position="15"/>
    </location>
</feature>
<reference evidence="2 3" key="1">
    <citation type="submission" date="2024-01" db="EMBL/GenBank/DDBJ databases">
        <title>The genomes of 5 underutilized Papilionoideae crops provide insights into root nodulation and disease resistanc.</title>
        <authorList>
            <person name="Jiang F."/>
        </authorList>
    </citation>
    <scope>NUCLEOTIDE SEQUENCE [LARGE SCALE GENOMIC DNA]</scope>
    <source>
        <strain evidence="2">DUOXIRENSHENG_FW03</strain>
        <tissue evidence="2">Leaves</tissue>
    </source>
</reference>
<evidence type="ECO:0000256" key="1">
    <source>
        <dbReference type="SAM" id="MobiDB-lite"/>
    </source>
</evidence>